<dbReference type="InterPro" id="IPR019844">
    <property type="entry name" value="CSD_CS"/>
</dbReference>
<keyword evidence="3" id="KW-0805">Transcription regulation</keyword>
<dbReference type="RefSeq" id="WP_330135866.1">
    <property type="nucleotide sequence ID" value="NZ_JAUTXY010000014.1"/>
</dbReference>
<organism evidence="9 10">
    <name type="scientific">Rhodococcus artemisiae</name>
    <dbReference type="NCBI Taxonomy" id="714159"/>
    <lineage>
        <taxon>Bacteria</taxon>
        <taxon>Bacillati</taxon>
        <taxon>Actinomycetota</taxon>
        <taxon>Actinomycetes</taxon>
        <taxon>Mycobacteriales</taxon>
        <taxon>Nocardiaceae</taxon>
        <taxon>Rhodococcus</taxon>
    </lineage>
</organism>
<evidence type="ECO:0000256" key="6">
    <source>
        <dbReference type="ARBA" id="ARBA00023163"/>
    </source>
</evidence>
<name>A0ABU7LGJ3_9NOCA</name>
<comment type="caution">
    <text evidence="9">The sequence shown here is derived from an EMBL/GenBank/DDBJ whole genome shotgun (WGS) entry which is preliminary data.</text>
</comment>
<dbReference type="CDD" id="cd04458">
    <property type="entry name" value="CSP_CDS"/>
    <property type="match status" value="1"/>
</dbReference>
<keyword evidence="2" id="KW-0963">Cytoplasm</keyword>
<proteinExistence type="predicted"/>
<accession>A0ABU7LGJ3</accession>
<gene>
    <name evidence="9" type="ORF">Q7514_24475</name>
</gene>
<dbReference type="PROSITE" id="PS51857">
    <property type="entry name" value="CSD_2"/>
    <property type="match status" value="1"/>
</dbReference>
<evidence type="ECO:0000256" key="5">
    <source>
        <dbReference type="ARBA" id="ARBA00023159"/>
    </source>
</evidence>
<dbReference type="InterPro" id="IPR011129">
    <property type="entry name" value="CSD"/>
</dbReference>
<dbReference type="Pfam" id="PF00313">
    <property type="entry name" value="CSD"/>
    <property type="match status" value="1"/>
</dbReference>
<evidence type="ECO:0000256" key="4">
    <source>
        <dbReference type="ARBA" id="ARBA00023125"/>
    </source>
</evidence>
<evidence type="ECO:0000256" key="1">
    <source>
        <dbReference type="ARBA" id="ARBA00004496"/>
    </source>
</evidence>
<dbReference type="PIRSF" id="PIRSF002599">
    <property type="entry name" value="Cold_shock_A"/>
    <property type="match status" value="1"/>
</dbReference>
<dbReference type="InterPro" id="IPR002059">
    <property type="entry name" value="CSP_DNA-bd"/>
</dbReference>
<evidence type="ECO:0000256" key="2">
    <source>
        <dbReference type="ARBA" id="ARBA00022490"/>
    </source>
</evidence>
<evidence type="ECO:0000256" key="7">
    <source>
        <dbReference type="RuleBase" id="RU000408"/>
    </source>
</evidence>
<dbReference type="InterPro" id="IPR012340">
    <property type="entry name" value="NA-bd_OB-fold"/>
</dbReference>
<keyword evidence="4" id="KW-0238">DNA-binding</keyword>
<evidence type="ECO:0000313" key="10">
    <source>
        <dbReference type="Proteomes" id="UP001336020"/>
    </source>
</evidence>
<dbReference type="PRINTS" id="PR00050">
    <property type="entry name" value="COLDSHOCK"/>
</dbReference>
<protein>
    <submittedName>
        <fullName evidence="9">Cold-shock protein</fullName>
    </submittedName>
</protein>
<dbReference type="EMBL" id="JAUTXY010000014">
    <property type="protein sequence ID" value="MEE2060680.1"/>
    <property type="molecule type" value="Genomic_DNA"/>
</dbReference>
<dbReference type="InterPro" id="IPR012156">
    <property type="entry name" value="Cold_shock_CspA"/>
</dbReference>
<keyword evidence="5" id="KW-0010">Activator</keyword>
<dbReference type="SUPFAM" id="SSF50249">
    <property type="entry name" value="Nucleic acid-binding proteins"/>
    <property type="match status" value="1"/>
</dbReference>
<dbReference type="PANTHER" id="PTHR46565">
    <property type="entry name" value="COLD SHOCK DOMAIN PROTEIN 2"/>
    <property type="match status" value="1"/>
</dbReference>
<comment type="subcellular location">
    <subcellularLocation>
        <location evidence="1 7">Cytoplasm</location>
    </subcellularLocation>
</comment>
<evidence type="ECO:0000259" key="8">
    <source>
        <dbReference type="PROSITE" id="PS51857"/>
    </source>
</evidence>
<feature type="domain" description="CSD" evidence="8">
    <location>
        <begin position="1"/>
        <end position="66"/>
    </location>
</feature>
<keyword evidence="6" id="KW-0804">Transcription</keyword>
<reference evidence="9 10" key="1">
    <citation type="submission" date="2023-07" db="EMBL/GenBank/DDBJ databases">
        <authorList>
            <person name="Girao M."/>
            <person name="Carvalho M.F."/>
        </authorList>
    </citation>
    <scope>NUCLEOTIDE SEQUENCE [LARGE SCALE GENOMIC DNA]</scope>
    <source>
        <strain evidence="9 10">YIM65754</strain>
    </source>
</reference>
<dbReference type="PROSITE" id="PS00352">
    <property type="entry name" value="CSD_1"/>
    <property type="match status" value="1"/>
</dbReference>
<dbReference type="Gene3D" id="2.40.50.140">
    <property type="entry name" value="Nucleic acid-binding proteins"/>
    <property type="match status" value="1"/>
</dbReference>
<dbReference type="Proteomes" id="UP001336020">
    <property type="component" value="Unassembled WGS sequence"/>
</dbReference>
<evidence type="ECO:0000313" key="9">
    <source>
        <dbReference type="EMBL" id="MEE2060680.1"/>
    </source>
</evidence>
<sequence length="67" mass="7467">MMQGIVKWFNSARGFGFITPADGTTEIFVHYSEIAGNGFKTLHDNQQVEYEIGYGVTGPQARNVRTL</sequence>
<dbReference type="PANTHER" id="PTHR46565:SF10">
    <property type="entry name" value="GLYCINE-RICH PROTEIN 2"/>
    <property type="match status" value="1"/>
</dbReference>
<evidence type="ECO:0000256" key="3">
    <source>
        <dbReference type="ARBA" id="ARBA00023015"/>
    </source>
</evidence>
<keyword evidence="10" id="KW-1185">Reference proteome</keyword>
<dbReference type="SMART" id="SM00357">
    <property type="entry name" value="CSP"/>
    <property type="match status" value="1"/>
</dbReference>